<proteinExistence type="predicted"/>
<keyword evidence="2" id="KW-1133">Transmembrane helix</keyword>
<feature type="compositionally biased region" description="Basic and acidic residues" evidence="1">
    <location>
        <begin position="66"/>
        <end position="77"/>
    </location>
</feature>
<sequence>MSKDMEQKLPIYNLWIAGLNLFLTGFCIGKSDAALASIFLAGFVISSAAYRYTRKNAKSNCDTDTQNEKRTQENEVD</sequence>
<reference evidence="4" key="1">
    <citation type="submission" date="2016-10" db="EMBL/GenBank/DDBJ databases">
        <title>The complete genome sequence of the rumen bacterium Butyrivibrio hungatei MB2003.</title>
        <authorList>
            <person name="Palevich N."/>
            <person name="Kelly W.J."/>
            <person name="Leahy S.C."/>
            <person name="Altermann E."/>
            <person name="Rakonjac J."/>
            <person name="Attwood G.T."/>
        </authorList>
    </citation>
    <scope>NUCLEOTIDE SEQUENCE [LARGE SCALE GENOMIC DNA]</scope>
    <source>
        <strain evidence="4">MB2003</strain>
        <plasmid evidence="4">Plasmid pnp144</plasmid>
    </source>
</reference>
<dbReference type="Proteomes" id="UP000179284">
    <property type="component" value="Plasmid pNP144"/>
</dbReference>
<feature type="transmembrane region" description="Helical" evidence="2">
    <location>
        <begin position="12"/>
        <end position="28"/>
    </location>
</feature>
<evidence type="ECO:0000313" key="3">
    <source>
        <dbReference type="EMBL" id="AOZ97882.1"/>
    </source>
</evidence>
<keyword evidence="3" id="KW-0614">Plasmid</keyword>
<dbReference type="AlphaFoldDB" id="A0A1D9P5W2"/>
<accession>A0A1D9P5W2</accession>
<organism evidence="3 4">
    <name type="scientific">Butyrivibrio hungatei</name>
    <dbReference type="NCBI Taxonomy" id="185008"/>
    <lineage>
        <taxon>Bacteria</taxon>
        <taxon>Bacillati</taxon>
        <taxon>Bacillota</taxon>
        <taxon>Clostridia</taxon>
        <taxon>Lachnospirales</taxon>
        <taxon>Lachnospiraceae</taxon>
        <taxon>Butyrivibrio</taxon>
    </lineage>
</organism>
<keyword evidence="4" id="KW-1185">Reference proteome</keyword>
<dbReference type="EMBL" id="CP017832">
    <property type="protein sequence ID" value="AOZ97882.1"/>
    <property type="molecule type" value="Genomic_DNA"/>
</dbReference>
<feature type="transmembrane region" description="Helical" evidence="2">
    <location>
        <begin position="34"/>
        <end position="52"/>
    </location>
</feature>
<keyword evidence="2" id="KW-0812">Transmembrane</keyword>
<evidence type="ECO:0000313" key="4">
    <source>
        <dbReference type="Proteomes" id="UP000179284"/>
    </source>
</evidence>
<gene>
    <name evidence="3" type="ORF">bhn_II083</name>
</gene>
<dbReference type="RefSeq" id="WP_071177641.1">
    <property type="nucleotide sequence ID" value="NZ_CP017832.1"/>
</dbReference>
<name>A0A1D9P5W2_9FIRM</name>
<geneLocation type="plasmid" evidence="4">
    <name>pnp144</name>
</geneLocation>
<evidence type="ECO:0000256" key="1">
    <source>
        <dbReference type="SAM" id="MobiDB-lite"/>
    </source>
</evidence>
<evidence type="ECO:0000256" key="2">
    <source>
        <dbReference type="SAM" id="Phobius"/>
    </source>
</evidence>
<keyword evidence="2" id="KW-0472">Membrane</keyword>
<feature type="region of interest" description="Disordered" evidence="1">
    <location>
        <begin position="57"/>
        <end position="77"/>
    </location>
</feature>
<protein>
    <submittedName>
        <fullName evidence="3">Uncharacterized protein</fullName>
    </submittedName>
</protein>
<dbReference type="KEGG" id="bhu:bhn_II083"/>